<dbReference type="InterPro" id="IPR013324">
    <property type="entry name" value="RNA_pol_sigma_r3/r4-like"/>
</dbReference>
<keyword evidence="9" id="KW-0240">DNA-directed RNA polymerase</keyword>
<dbReference type="InterPro" id="IPR039425">
    <property type="entry name" value="RNA_pol_sigma-70-like"/>
</dbReference>
<evidence type="ECO:0000313" key="9">
    <source>
        <dbReference type="EMBL" id="AJQ94532.1"/>
    </source>
</evidence>
<dbReference type="InterPro" id="IPR014286">
    <property type="entry name" value="RNA_pol_sigma70_RpoE"/>
</dbReference>
<dbReference type="Gene3D" id="1.10.10.10">
    <property type="entry name" value="Winged helix-like DNA-binding domain superfamily/Winged helix DNA-binding domain"/>
    <property type="match status" value="1"/>
</dbReference>
<evidence type="ECO:0000259" key="7">
    <source>
        <dbReference type="Pfam" id="PF04542"/>
    </source>
</evidence>
<dbReference type="GO" id="GO:0016987">
    <property type="term" value="F:sigma factor activity"/>
    <property type="evidence" value="ECO:0007669"/>
    <property type="project" value="UniProtKB-KW"/>
</dbReference>
<dbReference type="EMBL" id="CP007142">
    <property type="protein sequence ID" value="AJQ94532.1"/>
    <property type="molecule type" value="Genomic_DNA"/>
</dbReference>
<dbReference type="InterPro" id="IPR000838">
    <property type="entry name" value="RNA_pol_sigma70_ECF_CS"/>
</dbReference>
<dbReference type="SUPFAM" id="SSF88659">
    <property type="entry name" value="Sigma3 and sigma4 domains of RNA polymerase sigma factors"/>
    <property type="match status" value="1"/>
</dbReference>
<keyword evidence="2 6" id="KW-0805">Transcription regulation</keyword>
<dbReference type="InterPro" id="IPR014284">
    <property type="entry name" value="RNA_pol_sigma-70_dom"/>
</dbReference>
<proteinExistence type="inferred from homology"/>
<protein>
    <recommendedName>
        <fullName evidence="6">RNA polymerase sigma factor</fullName>
    </recommendedName>
</protein>
<dbReference type="PANTHER" id="PTHR43133:SF53">
    <property type="entry name" value="ECF RNA POLYMERASE SIGMA-E FACTOR"/>
    <property type="match status" value="1"/>
</dbReference>
<dbReference type="OrthoDB" id="9780326at2"/>
<dbReference type="PATRIC" id="fig|1445510.3.peg.2450"/>
<comment type="similarity">
    <text evidence="1 6">Belongs to the sigma-70 factor family. ECF subfamily.</text>
</comment>
<dbReference type="KEGG" id="gsn:YC6258_02493"/>
<accession>A0A0C5VIN3</accession>
<dbReference type="Proteomes" id="UP000032266">
    <property type="component" value="Chromosome"/>
</dbReference>
<evidence type="ECO:0000256" key="1">
    <source>
        <dbReference type="ARBA" id="ARBA00010641"/>
    </source>
</evidence>
<dbReference type="GO" id="GO:0006352">
    <property type="term" value="P:DNA-templated transcription initiation"/>
    <property type="evidence" value="ECO:0007669"/>
    <property type="project" value="InterPro"/>
</dbReference>
<dbReference type="CDD" id="cd06171">
    <property type="entry name" value="Sigma70_r4"/>
    <property type="match status" value="1"/>
</dbReference>
<evidence type="ECO:0000256" key="4">
    <source>
        <dbReference type="ARBA" id="ARBA00023125"/>
    </source>
</evidence>
<dbReference type="PROSITE" id="PS01063">
    <property type="entry name" value="SIGMA70_ECF"/>
    <property type="match status" value="1"/>
</dbReference>
<feature type="domain" description="RNA polymerase sigma factor 70 region 4 type 2" evidence="8">
    <location>
        <begin position="139"/>
        <end position="189"/>
    </location>
</feature>
<evidence type="ECO:0000256" key="5">
    <source>
        <dbReference type="ARBA" id="ARBA00023163"/>
    </source>
</evidence>
<dbReference type="AlphaFoldDB" id="A0A0C5VIN3"/>
<dbReference type="STRING" id="1445510.YC6258_02493"/>
<dbReference type="FunFam" id="1.10.1740.10:FF:000001">
    <property type="entry name" value="RNA polymerase sigma factor"/>
    <property type="match status" value="1"/>
</dbReference>
<sequence length="206" mass="23570">MDEGASQSVSHNADLILVRRAQKGDIRAFDLLVFKYQNKVAALISRLVGDPHEVQDLTQETLIKAYRGLASFRSDSAFYTWLYRIAVNTAKNHLTTQQARYYRQGVSLDQAEQLDQDSHWLQDETTPENSLSGQRLNSAIHQAIKELPDELRMTLQLREFDGLSYEEISTVLESPVGTIRSRIFRAREAVDKKIRPLMMNTVQMKA</sequence>
<dbReference type="Pfam" id="PF08281">
    <property type="entry name" value="Sigma70_r4_2"/>
    <property type="match status" value="1"/>
</dbReference>
<dbReference type="GO" id="GO:0003677">
    <property type="term" value="F:DNA binding"/>
    <property type="evidence" value="ECO:0007669"/>
    <property type="project" value="UniProtKB-KW"/>
</dbReference>
<evidence type="ECO:0000256" key="3">
    <source>
        <dbReference type="ARBA" id="ARBA00023082"/>
    </source>
</evidence>
<dbReference type="GO" id="GO:0000428">
    <property type="term" value="C:DNA-directed RNA polymerase complex"/>
    <property type="evidence" value="ECO:0007669"/>
    <property type="project" value="UniProtKB-KW"/>
</dbReference>
<dbReference type="RefSeq" id="WP_044617048.1">
    <property type="nucleotide sequence ID" value="NZ_CP007142.1"/>
</dbReference>
<evidence type="ECO:0000259" key="8">
    <source>
        <dbReference type="Pfam" id="PF08281"/>
    </source>
</evidence>
<dbReference type="InterPro" id="IPR013325">
    <property type="entry name" value="RNA_pol_sigma_r2"/>
</dbReference>
<dbReference type="NCBIfam" id="TIGR02939">
    <property type="entry name" value="RpoE_Sigma70"/>
    <property type="match status" value="1"/>
</dbReference>
<reference evidence="9 10" key="1">
    <citation type="submission" date="2014-01" db="EMBL/GenBank/DDBJ databases">
        <title>Full genme sequencing of cellulolytic bacterium Gynuella sunshinyii YC6258T gen. nov., sp. nov.</title>
        <authorList>
            <person name="Khan H."/>
            <person name="Chung E.J."/>
            <person name="Chung Y.R."/>
        </authorList>
    </citation>
    <scope>NUCLEOTIDE SEQUENCE [LARGE SCALE GENOMIC DNA]</scope>
    <source>
        <strain evidence="9 10">YC6258</strain>
    </source>
</reference>
<keyword evidence="4 6" id="KW-0238">DNA-binding</keyword>
<keyword evidence="5 6" id="KW-0804">Transcription</keyword>
<dbReference type="PANTHER" id="PTHR43133">
    <property type="entry name" value="RNA POLYMERASE ECF-TYPE SIGMA FACTO"/>
    <property type="match status" value="1"/>
</dbReference>
<organism evidence="9 10">
    <name type="scientific">Gynuella sunshinyii YC6258</name>
    <dbReference type="NCBI Taxonomy" id="1445510"/>
    <lineage>
        <taxon>Bacteria</taxon>
        <taxon>Pseudomonadati</taxon>
        <taxon>Pseudomonadota</taxon>
        <taxon>Gammaproteobacteria</taxon>
        <taxon>Oceanospirillales</taxon>
        <taxon>Saccharospirillaceae</taxon>
        <taxon>Gynuella</taxon>
    </lineage>
</organism>
<evidence type="ECO:0000256" key="6">
    <source>
        <dbReference type="RuleBase" id="RU000716"/>
    </source>
</evidence>
<keyword evidence="10" id="KW-1185">Reference proteome</keyword>
<evidence type="ECO:0000256" key="2">
    <source>
        <dbReference type="ARBA" id="ARBA00023015"/>
    </source>
</evidence>
<dbReference type="InterPro" id="IPR036388">
    <property type="entry name" value="WH-like_DNA-bd_sf"/>
</dbReference>
<gene>
    <name evidence="9" type="ORF">YC6258_02493</name>
</gene>
<dbReference type="InterPro" id="IPR013249">
    <property type="entry name" value="RNA_pol_sigma70_r4_t2"/>
</dbReference>
<keyword evidence="3 6" id="KW-0731">Sigma factor</keyword>
<dbReference type="InterPro" id="IPR007627">
    <property type="entry name" value="RNA_pol_sigma70_r2"/>
</dbReference>
<dbReference type="SUPFAM" id="SSF88946">
    <property type="entry name" value="Sigma2 domain of RNA polymerase sigma factors"/>
    <property type="match status" value="1"/>
</dbReference>
<dbReference type="NCBIfam" id="TIGR02937">
    <property type="entry name" value="sigma70-ECF"/>
    <property type="match status" value="1"/>
</dbReference>
<feature type="domain" description="RNA polymerase sigma-70 region 2" evidence="7">
    <location>
        <begin position="35"/>
        <end position="98"/>
    </location>
</feature>
<dbReference type="HOGENOM" id="CLU_047691_3_0_6"/>
<evidence type="ECO:0000313" key="10">
    <source>
        <dbReference type="Proteomes" id="UP000032266"/>
    </source>
</evidence>
<name>A0A0C5VIN3_9GAMM</name>
<dbReference type="Gene3D" id="1.10.1740.10">
    <property type="match status" value="1"/>
</dbReference>
<dbReference type="Pfam" id="PF04542">
    <property type="entry name" value="Sigma70_r2"/>
    <property type="match status" value="1"/>
</dbReference>